<dbReference type="Pfam" id="PF07330">
    <property type="entry name" value="DUF1467"/>
    <property type="match status" value="1"/>
</dbReference>
<dbReference type="RefSeq" id="WP_345098150.1">
    <property type="nucleotide sequence ID" value="NZ_BAABGS010000012.1"/>
</dbReference>
<sequence>MTWVSFAAVYFIIWWIMLFVSLPLGLRTQDEEQEVVMGTTPSAPAGRHMLRAIIITTLLSFVVMGLFLLVTRVLGYSFDDIPNIMPDFGFGARNR</sequence>
<keyword evidence="1" id="KW-1133">Transmembrane helix</keyword>
<keyword evidence="3" id="KW-1185">Reference proteome</keyword>
<evidence type="ECO:0000313" key="3">
    <source>
        <dbReference type="Proteomes" id="UP001597373"/>
    </source>
</evidence>
<proteinExistence type="predicted"/>
<dbReference type="EMBL" id="JBHUIR010000054">
    <property type="protein sequence ID" value="MFD2260875.1"/>
    <property type="molecule type" value="Genomic_DNA"/>
</dbReference>
<reference evidence="3" key="1">
    <citation type="journal article" date="2019" name="Int. J. Syst. Evol. Microbiol.">
        <title>The Global Catalogue of Microorganisms (GCM) 10K type strain sequencing project: providing services to taxonomists for standard genome sequencing and annotation.</title>
        <authorList>
            <consortium name="The Broad Institute Genomics Platform"/>
            <consortium name="The Broad Institute Genome Sequencing Center for Infectious Disease"/>
            <person name="Wu L."/>
            <person name="Ma J."/>
        </authorList>
    </citation>
    <scope>NUCLEOTIDE SEQUENCE [LARGE SCALE GENOMIC DNA]</scope>
    <source>
        <strain evidence="3">KCTC 23707</strain>
    </source>
</reference>
<evidence type="ECO:0000256" key="1">
    <source>
        <dbReference type="SAM" id="Phobius"/>
    </source>
</evidence>
<gene>
    <name evidence="2" type="ORF">ACFSMZ_14065</name>
</gene>
<evidence type="ECO:0000313" key="2">
    <source>
        <dbReference type="EMBL" id="MFD2260875.1"/>
    </source>
</evidence>
<keyword evidence="1" id="KW-0472">Membrane</keyword>
<name>A0ABW5DNJ6_9HYPH</name>
<feature type="transmembrane region" description="Helical" evidence="1">
    <location>
        <begin position="49"/>
        <end position="70"/>
    </location>
</feature>
<keyword evidence="1" id="KW-0812">Transmembrane</keyword>
<feature type="transmembrane region" description="Helical" evidence="1">
    <location>
        <begin position="6"/>
        <end position="28"/>
    </location>
</feature>
<protein>
    <submittedName>
        <fullName evidence="2">DUF1467 family protein</fullName>
    </submittedName>
</protein>
<dbReference type="Proteomes" id="UP001597373">
    <property type="component" value="Unassembled WGS sequence"/>
</dbReference>
<comment type="caution">
    <text evidence="2">The sequence shown here is derived from an EMBL/GenBank/DDBJ whole genome shotgun (WGS) entry which is preliminary data.</text>
</comment>
<accession>A0ABW5DNJ6</accession>
<dbReference type="InterPro" id="IPR009935">
    <property type="entry name" value="DUF1467"/>
</dbReference>
<organism evidence="2 3">
    <name type="scientific">Chelativorans composti</name>
    <dbReference type="NCBI Taxonomy" id="768533"/>
    <lineage>
        <taxon>Bacteria</taxon>
        <taxon>Pseudomonadati</taxon>
        <taxon>Pseudomonadota</taxon>
        <taxon>Alphaproteobacteria</taxon>
        <taxon>Hyphomicrobiales</taxon>
        <taxon>Phyllobacteriaceae</taxon>
        <taxon>Chelativorans</taxon>
    </lineage>
</organism>